<dbReference type="CDD" id="cd10280">
    <property type="entry name" value="PQQ_mGDH"/>
    <property type="match status" value="1"/>
</dbReference>
<evidence type="ECO:0000313" key="11">
    <source>
        <dbReference type="Proteomes" id="UP000198670"/>
    </source>
</evidence>
<accession>A0A1I3M5A9</accession>
<gene>
    <name evidence="10" type="ORF">SAMN05444682_106250</name>
</gene>
<keyword evidence="6" id="KW-0560">Oxidoreductase</keyword>
<comment type="cofactor">
    <cofactor evidence="1">
        <name>pyrroloquinoline quinone</name>
        <dbReference type="ChEBI" id="CHEBI:58442"/>
    </cofactor>
</comment>
<evidence type="ECO:0000313" key="10">
    <source>
        <dbReference type="EMBL" id="SFI92148.1"/>
    </source>
</evidence>
<evidence type="ECO:0000256" key="5">
    <source>
        <dbReference type="ARBA" id="ARBA00022729"/>
    </source>
</evidence>
<evidence type="ECO:0000256" key="7">
    <source>
        <dbReference type="ARBA" id="ARBA00023004"/>
    </source>
</evidence>
<dbReference type="EMBL" id="FOQO01000006">
    <property type="protein sequence ID" value="SFI92148.1"/>
    <property type="molecule type" value="Genomic_DNA"/>
</dbReference>
<protein>
    <submittedName>
        <fullName evidence="10">Quinoprotein glucose dehydrogenase</fullName>
    </submittedName>
</protein>
<dbReference type="GO" id="GO:0020037">
    <property type="term" value="F:heme binding"/>
    <property type="evidence" value="ECO:0007669"/>
    <property type="project" value="InterPro"/>
</dbReference>
<dbReference type="InterPro" id="IPR036909">
    <property type="entry name" value="Cyt_c-like_dom_sf"/>
</dbReference>
<dbReference type="SUPFAM" id="SSF46626">
    <property type="entry name" value="Cytochrome c"/>
    <property type="match status" value="1"/>
</dbReference>
<keyword evidence="4 8" id="KW-0479">Metal-binding</keyword>
<keyword evidence="5" id="KW-0732">Signal</keyword>
<evidence type="ECO:0000256" key="1">
    <source>
        <dbReference type="ARBA" id="ARBA00001931"/>
    </source>
</evidence>
<dbReference type="InterPro" id="IPR009056">
    <property type="entry name" value="Cyt_c-like_dom"/>
</dbReference>
<evidence type="ECO:0000256" key="4">
    <source>
        <dbReference type="ARBA" id="ARBA00022723"/>
    </source>
</evidence>
<dbReference type="AlphaFoldDB" id="A0A1I3M5A9"/>
<dbReference type="SMART" id="SM00564">
    <property type="entry name" value="PQQ"/>
    <property type="match status" value="5"/>
</dbReference>
<dbReference type="PROSITE" id="PS51007">
    <property type="entry name" value="CYTC"/>
    <property type="match status" value="1"/>
</dbReference>
<dbReference type="InterPro" id="IPR011047">
    <property type="entry name" value="Quinoprotein_ADH-like_sf"/>
</dbReference>
<evidence type="ECO:0000256" key="8">
    <source>
        <dbReference type="PROSITE-ProRule" id="PRU00433"/>
    </source>
</evidence>
<keyword evidence="7 8" id="KW-0408">Iron</keyword>
<dbReference type="Gene3D" id="2.140.10.10">
    <property type="entry name" value="Quinoprotein alcohol dehydrogenase-like superfamily"/>
    <property type="match status" value="2"/>
</dbReference>
<reference evidence="10 11" key="1">
    <citation type="submission" date="2016-10" db="EMBL/GenBank/DDBJ databases">
        <authorList>
            <person name="de Groot N.N."/>
        </authorList>
    </citation>
    <scope>NUCLEOTIDE SEQUENCE [LARGE SCALE GENOMIC DNA]</scope>
    <source>
        <strain evidence="10 11">RK1</strain>
    </source>
</reference>
<dbReference type="Gene3D" id="1.10.760.10">
    <property type="entry name" value="Cytochrome c-like domain"/>
    <property type="match status" value="1"/>
</dbReference>
<dbReference type="InterPro" id="IPR017511">
    <property type="entry name" value="PQQ_mDH"/>
</dbReference>
<evidence type="ECO:0000259" key="9">
    <source>
        <dbReference type="PROSITE" id="PS51007"/>
    </source>
</evidence>
<dbReference type="PROSITE" id="PS51257">
    <property type="entry name" value="PROKAR_LIPOPROTEIN"/>
    <property type="match status" value="1"/>
</dbReference>
<dbReference type="PANTHER" id="PTHR32303">
    <property type="entry name" value="QUINOPROTEIN ALCOHOL DEHYDROGENASE (CYTOCHROME C)"/>
    <property type="match status" value="1"/>
</dbReference>
<name>A0A1I3M5A9_9SPHI</name>
<dbReference type="Pfam" id="PF13442">
    <property type="entry name" value="Cytochrome_CBB3"/>
    <property type="match status" value="1"/>
</dbReference>
<dbReference type="GO" id="GO:0008876">
    <property type="term" value="F:quinoprotein glucose dehydrogenase activity"/>
    <property type="evidence" value="ECO:0007669"/>
    <property type="project" value="TreeGrafter"/>
</dbReference>
<dbReference type="RefSeq" id="WP_090627749.1">
    <property type="nucleotide sequence ID" value="NZ_FOQO01000006.1"/>
</dbReference>
<dbReference type="Proteomes" id="UP000198670">
    <property type="component" value="Unassembled WGS sequence"/>
</dbReference>
<dbReference type="Pfam" id="PF01011">
    <property type="entry name" value="PQQ"/>
    <property type="match status" value="2"/>
</dbReference>
<evidence type="ECO:0000256" key="2">
    <source>
        <dbReference type="ARBA" id="ARBA00008156"/>
    </source>
</evidence>
<evidence type="ECO:0000256" key="6">
    <source>
        <dbReference type="ARBA" id="ARBA00023002"/>
    </source>
</evidence>
<feature type="domain" description="Cytochrome c" evidence="9">
    <location>
        <begin position="476"/>
        <end position="553"/>
    </location>
</feature>
<keyword evidence="11" id="KW-1185">Reference proteome</keyword>
<dbReference type="OrthoDB" id="9794322at2"/>
<dbReference type="PANTHER" id="PTHR32303:SF4">
    <property type="entry name" value="QUINOPROTEIN GLUCOSE DEHYDROGENASE"/>
    <property type="match status" value="1"/>
</dbReference>
<comment type="similarity">
    <text evidence="2">Belongs to the bacterial PQQ dehydrogenase family.</text>
</comment>
<dbReference type="GO" id="GO:0046872">
    <property type="term" value="F:metal ion binding"/>
    <property type="evidence" value="ECO:0007669"/>
    <property type="project" value="UniProtKB-KW"/>
</dbReference>
<keyword evidence="3 8" id="KW-0349">Heme</keyword>
<dbReference type="GO" id="GO:0048038">
    <property type="term" value="F:quinone binding"/>
    <property type="evidence" value="ECO:0007669"/>
    <property type="project" value="InterPro"/>
</dbReference>
<organism evidence="10 11">
    <name type="scientific">Parapedobacter indicus</name>
    <dbReference type="NCBI Taxonomy" id="1477437"/>
    <lineage>
        <taxon>Bacteria</taxon>
        <taxon>Pseudomonadati</taxon>
        <taxon>Bacteroidota</taxon>
        <taxon>Sphingobacteriia</taxon>
        <taxon>Sphingobacteriales</taxon>
        <taxon>Sphingobacteriaceae</taxon>
        <taxon>Parapedobacter</taxon>
    </lineage>
</organism>
<dbReference type="GO" id="GO:0009055">
    <property type="term" value="F:electron transfer activity"/>
    <property type="evidence" value="ECO:0007669"/>
    <property type="project" value="InterPro"/>
</dbReference>
<dbReference type="SUPFAM" id="SSF50998">
    <property type="entry name" value="Quinoprotein alcohol dehydrogenase-like"/>
    <property type="match status" value="1"/>
</dbReference>
<dbReference type="GO" id="GO:0016020">
    <property type="term" value="C:membrane"/>
    <property type="evidence" value="ECO:0007669"/>
    <property type="project" value="InterPro"/>
</dbReference>
<dbReference type="InterPro" id="IPR018391">
    <property type="entry name" value="PQQ_b-propeller_rpt"/>
</dbReference>
<dbReference type="STRING" id="1477437.SAMN05444682_106250"/>
<evidence type="ECO:0000256" key="3">
    <source>
        <dbReference type="ARBA" id="ARBA00022617"/>
    </source>
</evidence>
<proteinExistence type="inferred from homology"/>
<sequence length="712" mass="78807">MNRLVKIIAFLLSASILSGCIGETINEEWRTFTGTNAGMRYVKQGDITPENVKELTIAWEYDTGDSIGKGSTIPTTPLMVDDVLYGVSPNQHLFALDARTGEEQWVFKAPDPTARGSIRSISFWQDKSGREKLLFYATGPKLYAVDATTGKIIPTFGKEGYIDLRMDMDGPYENSWMAGNTAPIVYKDLLIMGMRLSEGADAAPGHIRAFDVHTGKRRWIFHTIPHPGEKGYETWEDPDAWKQGGGANNWAGMAIDEKRGIVYIPLGSSTPDFYGKRRKGQNLFANCLLALDANTGHYLWHFQTVHHDLWDRDLPAYPNLVTVKKDGKWVDAVAQITKSGYIFLFDRVTGVPIFPIKEVSVPPSDLPDEEAWPTQPIPTLPEPFARQHFGAEDISDRTPAIHRELLEEYHRYRNDGMFVPPSLQGSWLFPGFDGGGQWSGAAVDPETQILYVGSSELPWRLQMIPNPALKEENAKTLKEQGNMVYRKTCASCHGTGRQGIGPSFPALQHLEDRMTVQQAKLVIENGRNMMPAFKDVLDDGDKTALLTYLMDLEDKEAIPKTEHASIAIDRSSLPAYTLNGYQRFMDRDGYPGIKPPWGTLNAVNLNSGKLLWKVPLGNFAELGTAEDTGTEVYGGPVVTKSGLIFIAGTQDEKIRAFDKKTGQVLWEHPLPAAGFASPAVYTIDGKQFVVIAAGGGKLGMRSGTKYLAFALP</sequence>
<dbReference type="InterPro" id="IPR002372">
    <property type="entry name" value="PQQ_rpt_dom"/>
</dbReference>